<evidence type="ECO:0000256" key="6">
    <source>
        <dbReference type="ARBA" id="ARBA00022694"/>
    </source>
</evidence>
<feature type="domain" description="FAD dependent oxidoreductase" evidence="10">
    <location>
        <begin position="12"/>
        <end position="332"/>
    </location>
</feature>
<evidence type="ECO:0000313" key="11">
    <source>
        <dbReference type="EMBL" id="UXP33253.1"/>
    </source>
</evidence>
<evidence type="ECO:0000256" key="3">
    <source>
        <dbReference type="ARBA" id="ARBA00022630"/>
    </source>
</evidence>
<dbReference type="InterPro" id="IPR036188">
    <property type="entry name" value="FAD/NAD-bd_sf"/>
</dbReference>
<keyword evidence="2" id="KW-0489">Methyltransferase</keyword>
<keyword evidence="5" id="KW-0949">S-adenosyl-L-methionine</keyword>
<evidence type="ECO:0000259" key="10">
    <source>
        <dbReference type="Pfam" id="PF01266"/>
    </source>
</evidence>
<evidence type="ECO:0000256" key="1">
    <source>
        <dbReference type="ARBA" id="ARBA00022490"/>
    </source>
</evidence>
<keyword evidence="8" id="KW-0560">Oxidoreductase</keyword>
<gene>
    <name evidence="11" type="ORF">N6H18_04730</name>
</gene>
<evidence type="ECO:0000256" key="8">
    <source>
        <dbReference type="ARBA" id="ARBA00023002"/>
    </source>
</evidence>
<dbReference type="RefSeq" id="WP_262310682.1">
    <property type="nucleotide sequence ID" value="NZ_CP106679.1"/>
</dbReference>
<dbReference type="Proteomes" id="UP001065174">
    <property type="component" value="Chromosome"/>
</dbReference>
<dbReference type="EMBL" id="CP106679">
    <property type="protein sequence ID" value="UXP33253.1"/>
    <property type="molecule type" value="Genomic_DNA"/>
</dbReference>
<keyword evidence="9" id="KW-0511">Multifunctional enzyme</keyword>
<keyword evidence="3" id="KW-0285">Flavoprotein</keyword>
<dbReference type="Pfam" id="PF01266">
    <property type="entry name" value="DAO"/>
    <property type="match status" value="1"/>
</dbReference>
<proteinExistence type="predicted"/>
<keyword evidence="12" id="KW-1185">Reference proteome</keyword>
<keyword evidence="1" id="KW-0963">Cytoplasm</keyword>
<evidence type="ECO:0000256" key="4">
    <source>
        <dbReference type="ARBA" id="ARBA00022679"/>
    </source>
</evidence>
<dbReference type="SUPFAM" id="SSF51971">
    <property type="entry name" value="Nucleotide-binding domain"/>
    <property type="match status" value="1"/>
</dbReference>
<accession>A0ABY6CV47</accession>
<evidence type="ECO:0000256" key="5">
    <source>
        <dbReference type="ARBA" id="ARBA00022691"/>
    </source>
</evidence>
<keyword evidence="4" id="KW-0808">Transferase</keyword>
<evidence type="ECO:0000313" key="12">
    <source>
        <dbReference type="Proteomes" id="UP001065174"/>
    </source>
</evidence>
<sequence>MVNHKISEYLKDYLIIGHGLAGAVLSQQLLEKQQQITVLDLPTSNHSSSVAAGLYNPVTGRKMVKTWMADELFPVIEPFYRQLEQHLNSSFLLDIGIYRPFVSFEEQNDWDAKQSDDKYTPFIKSIRKKNLDSVSLHDPFGGIHLNHAGFVKIPQLLRASRAALIQAHVCEEKYFDQSQLKIKSDHITYENIAYRRLIFCNGIEALQTELFGWLPMHPVKGEILKAKMGKKITTILNRGVFILPLDHEHVRIGSNYQNHFDNILPTEKGKEEILQRLNGVLNEPVTIVDSTAGVRPATKDRRPIIGKHPEYEHIYIFNGFGSKGVSLIPYFSKQFMTYLETENGLIHDVNVSRYYKAYNSR</sequence>
<dbReference type="Gene3D" id="3.30.9.10">
    <property type="entry name" value="D-Amino Acid Oxidase, subunit A, domain 2"/>
    <property type="match status" value="1"/>
</dbReference>
<keyword evidence="6" id="KW-0819">tRNA processing</keyword>
<dbReference type="Gene3D" id="3.50.50.60">
    <property type="entry name" value="FAD/NAD(P)-binding domain"/>
    <property type="match status" value="1"/>
</dbReference>
<dbReference type="PANTHER" id="PTHR13847">
    <property type="entry name" value="SARCOSINE DEHYDROGENASE-RELATED"/>
    <property type="match status" value="1"/>
</dbReference>
<name>A0ABY6CV47_9BACT</name>
<dbReference type="InterPro" id="IPR006076">
    <property type="entry name" value="FAD-dep_OxRdtase"/>
</dbReference>
<dbReference type="PANTHER" id="PTHR13847:SF283">
    <property type="entry name" value="TRNA 5-METHYLAMINOMETHYL-2-THIOURIDINE BIOSYNTHESIS BIFUNCTIONAL PROTEIN MNMC"/>
    <property type="match status" value="1"/>
</dbReference>
<organism evidence="11 12">
    <name type="scientific">Reichenbachiella agarivorans</name>
    <dbReference type="NCBI Taxonomy" id="2979464"/>
    <lineage>
        <taxon>Bacteria</taxon>
        <taxon>Pseudomonadati</taxon>
        <taxon>Bacteroidota</taxon>
        <taxon>Cytophagia</taxon>
        <taxon>Cytophagales</taxon>
        <taxon>Reichenbachiellaceae</taxon>
        <taxon>Reichenbachiella</taxon>
    </lineage>
</organism>
<dbReference type="SUPFAM" id="SSF54373">
    <property type="entry name" value="FAD-linked reductases, C-terminal domain"/>
    <property type="match status" value="1"/>
</dbReference>
<protein>
    <submittedName>
        <fullName evidence="11">FAD-binding oxidoreductase</fullName>
    </submittedName>
</protein>
<reference evidence="11" key="1">
    <citation type="submission" date="2022-09" db="EMBL/GenBank/DDBJ databases">
        <title>Comparative genomics and taxonomic characterization of three novel marine species of genus Reichenbachiella exhibiting antioxidant and polysaccharide degradation activities.</title>
        <authorList>
            <person name="Muhammad N."/>
            <person name="Lee Y.-J."/>
            <person name="Ko J."/>
            <person name="Kim S.-G."/>
        </authorList>
    </citation>
    <scope>NUCLEOTIDE SEQUENCE</scope>
    <source>
        <strain evidence="11">BKB1-1</strain>
    </source>
</reference>
<evidence type="ECO:0000256" key="7">
    <source>
        <dbReference type="ARBA" id="ARBA00022827"/>
    </source>
</evidence>
<evidence type="ECO:0000256" key="2">
    <source>
        <dbReference type="ARBA" id="ARBA00022603"/>
    </source>
</evidence>
<keyword evidence="7" id="KW-0274">FAD</keyword>
<evidence type="ECO:0000256" key="9">
    <source>
        <dbReference type="ARBA" id="ARBA00023268"/>
    </source>
</evidence>